<gene>
    <name evidence="1" type="ORF">WMSIL1_LOCUS6152</name>
</gene>
<keyword evidence="2" id="KW-1185">Reference proteome</keyword>
<dbReference type="Proteomes" id="UP000321570">
    <property type="component" value="Unassembled WGS sequence"/>
</dbReference>
<evidence type="ECO:0000313" key="2">
    <source>
        <dbReference type="Proteomes" id="UP000321570"/>
    </source>
</evidence>
<dbReference type="Pfam" id="PF24787">
    <property type="entry name" value="TEX47"/>
    <property type="match status" value="1"/>
</dbReference>
<reference evidence="1 2" key="1">
    <citation type="submission" date="2019-07" db="EMBL/GenBank/DDBJ databases">
        <authorList>
            <person name="Jastrzebski P J."/>
            <person name="Paukszto L."/>
            <person name="Jastrzebski P J."/>
        </authorList>
    </citation>
    <scope>NUCLEOTIDE SEQUENCE [LARGE SCALE GENOMIC DNA]</scope>
    <source>
        <strain evidence="1 2">WMS-il1</strain>
    </source>
</reference>
<dbReference type="AlphaFoldDB" id="A0A564YHS2"/>
<accession>A0A564YHS2</accession>
<name>A0A564YHS2_HYMDI</name>
<organism evidence="1 2">
    <name type="scientific">Hymenolepis diminuta</name>
    <name type="common">Rat tapeworm</name>
    <dbReference type="NCBI Taxonomy" id="6216"/>
    <lineage>
        <taxon>Eukaryota</taxon>
        <taxon>Metazoa</taxon>
        <taxon>Spiralia</taxon>
        <taxon>Lophotrochozoa</taxon>
        <taxon>Platyhelminthes</taxon>
        <taxon>Cestoda</taxon>
        <taxon>Eucestoda</taxon>
        <taxon>Cyclophyllidea</taxon>
        <taxon>Hymenolepididae</taxon>
        <taxon>Hymenolepis</taxon>
    </lineage>
</organism>
<protein>
    <submittedName>
        <fullName evidence="1">Uncharacterized protein</fullName>
    </submittedName>
</protein>
<dbReference type="InterPro" id="IPR055308">
    <property type="entry name" value="TEX47-like"/>
</dbReference>
<dbReference type="EMBL" id="CABIJS010000221">
    <property type="protein sequence ID" value="VUZ46509.1"/>
    <property type="molecule type" value="Genomic_DNA"/>
</dbReference>
<proteinExistence type="predicted"/>
<sequence>MISKSKPPYDITGLLMAYPGFMLIILEAPIESLLSVMRGLSDSELILNQALTTYNSLNSHKINKEDEEKSETWSDDEVIRTMVKDPNSAPIIRSRILCTLYNISTRMFRTFEMTKLKVEPLRSPSFYEAEEDERKLMTMLQKLVKLGSCLASSTLKTRKISFRKSIGLKSFQMRMTALLSNLLDDYPEMVPNLADVWYFGEVSKIECLLSVVEYVDRNDKPDQLTDPEGMVSFSIYF</sequence>
<evidence type="ECO:0000313" key="1">
    <source>
        <dbReference type="EMBL" id="VUZ46509.1"/>
    </source>
</evidence>